<dbReference type="EMBL" id="SDOX01000008">
    <property type="protein sequence ID" value="TFJ86569.1"/>
    <property type="molecule type" value="Genomic_DNA"/>
</dbReference>
<evidence type="ECO:0000256" key="1">
    <source>
        <dbReference type="SAM" id="MobiDB-lite"/>
    </source>
</evidence>
<sequence>MPVSEKPSHDASTGTSDLGGQSGGHPEEHNTVYKNHLLPWIISEGLVCVLDNNMADFAMKLNLLCVSKGVHDVARLSITSLKGDERVLPFLAKFKQLRRLHIMLCDNLVKRGNVPAVELSMATPLLEDLKVWKGSGFNADLVKSSKCINQDYQERQAAEVEAELAGLSGEMLAGERFSMLKSSRAVAGRRKERDWRLRWRTLQKVMKRRKEPQKEMQIDAEADLDLSARIKEPLTRLTGLRGLRSLKCISIQADTTMVVTPGIRTWMEEELPMGLERMSIHASLLEGPLLPALARRVRRAGGLPSLRSLSVHGVHRHHSEGESEVATCTLEIIELLTSLTQKSTPSLEELVVVHSVRPSSDMKGEGIQLGWLDFLVKDCPAWERETQVLRGWWSRACERPPHLYMLGVRDGLEAEGIPRLMCSGDPDLVALGTLMCCHMETMQHLYIDSECFRAMVGQLQDCHPIYARAHAVRALINYIVSQCDLQNGDIPISFSWVPVFKDLIHFVFTFLEASTDCMAGELSDPMSVMLVRNLVYMANYFVRHGHVGSEAFQEDELVAVTVFAAQALTFRSHLSYTTRLEASEIVSRVFDHFMRQDEHARLRWESSVAAAAEKGLTASLLEGEGMAWRPGVWKSFSSQVTPAEGTASAKVAVMMVLVRLMLVMFHEWWEFGREMKRGRVPAEDVSKYAQKTDKHMMSEIVSLMFVFLSKDAEAHLEALRAQKMLVSVVVVFLLDTSTPALLWFCSLPDIPPWFPGFMVDILLGSRDSLCFPKYLTALLTAGVKRSTGMQLNPSMNLLAGRRILLETLFAPERKDRFWKVLSRHANQVGKMTLFGLLAEAANRCLLEPGGPVGPVERQQLADAVNVLKLAEEGSSDALYVLRALKGEPESHLRDVLSQIQIALAAKTITGKPRPMKSSLFDELFVALAGLDANSLSTEATSLNHTVDGASQTFVSSRGTAACNDASVTAETSAVVLSSLLDATLTQFREGDLMGRLCDFIEGCKHKRTLTCLGTPQGKQVWKFSRLRILGAALSSLTLLSSVFVGLLAIPDTQVSEQSSEIWDADGNGARSSKDIKSDIKRGDSPDKLAFGSHWYPVARSADDFLDAWVEALKNVEKEPVLILGLARAAVRETGVIRRLCKRAACNRSIVNRLARTLAMLSATVSYFPNARVETRVGAGKMLRHYEGANPRGGEREAARQAAETEWEGCRKEKKSLEEGSAAREHPYVEKALSFGVCMVDPEAIIKCLQKSEEKDASTPAAFRLDEHVPMVVMALLARPATSGAVLKRSVLVVEMLLTRQRQRVLPSLDLPADTFDKKDHREVGCHGPAYEDRAILMSLNGTTGISQAFDKHMVFILQEEKSKIADQPGLSRLMRTSTVEELITYNAIRTLRFIIHENPTYVLPDVLNPRCSVGLRGLVGDCLQDTPAFAKACVESCLPRLLIFLMECGKAAASSWEIVRGIMKAVPDLIARVSILLLLEEGGKEEKAEVRQEKPEGGAPVDSYLCLYTLVSHWTCDRRVNRGDNKAAIEEFAALVPRKTTVQDPEKRRRLRCQT</sequence>
<dbReference type="OrthoDB" id="10287596at2759"/>
<dbReference type="Proteomes" id="UP000355283">
    <property type="component" value="Unassembled WGS sequence"/>
</dbReference>
<feature type="compositionally biased region" description="Basic and acidic residues" evidence="1">
    <location>
        <begin position="1207"/>
        <end position="1222"/>
    </location>
</feature>
<evidence type="ECO:0000313" key="2">
    <source>
        <dbReference type="EMBL" id="TFJ86569.1"/>
    </source>
</evidence>
<gene>
    <name evidence="2" type="ORF">NSK_002226</name>
</gene>
<accession>A0A4D9DDB1</accession>
<comment type="caution">
    <text evidence="2">The sequence shown here is derived from an EMBL/GenBank/DDBJ whole genome shotgun (WGS) entry which is preliminary data.</text>
</comment>
<evidence type="ECO:0000313" key="3">
    <source>
        <dbReference type="Proteomes" id="UP000355283"/>
    </source>
</evidence>
<proteinExistence type="predicted"/>
<reference evidence="2 3" key="1">
    <citation type="submission" date="2019-01" db="EMBL/GenBank/DDBJ databases">
        <title>Nuclear Genome Assembly of the Microalgal Biofuel strain Nannochloropsis salina CCMP1776.</title>
        <authorList>
            <person name="Hovde B."/>
        </authorList>
    </citation>
    <scope>NUCLEOTIDE SEQUENCE [LARGE SCALE GENOMIC DNA]</scope>
    <source>
        <strain evidence="2 3">CCMP1776</strain>
    </source>
</reference>
<feature type="region of interest" description="Disordered" evidence="1">
    <location>
        <begin position="1187"/>
        <end position="1222"/>
    </location>
</feature>
<protein>
    <submittedName>
        <fullName evidence="2">Uncharacterized protein</fullName>
    </submittedName>
</protein>
<keyword evidence="3" id="KW-1185">Reference proteome</keyword>
<feature type="region of interest" description="Disordered" evidence="1">
    <location>
        <begin position="1"/>
        <end position="28"/>
    </location>
</feature>
<feature type="compositionally biased region" description="Polar residues" evidence="1">
    <location>
        <begin position="10"/>
        <end position="19"/>
    </location>
</feature>
<organism evidence="2 3">
    <name type="scientific">Nannochloropsis salina CCMP1776</name>
    <dbReference type="NCBI Taxonomy" id="1027361"/>
    <lineage>
        <taxon>Eukaryota</taxon>
        <taxon>Sar</taxon>
        <taxon>Stramenopiles</taxon>
        <taxon>Ochrophyta</taxon>
        <taxon>Eustigmatophyceae</taxon>
        <taxon>Eustigmatales</taxon>
        <taxon>Monodopsidaceae</taxon>
        <taxon>Microchloropsis</taxon>
        <taxon>Microchloropsis salina</taxon>
    </lineage>
</organism>
<name>A0A4D9DDB1_9STRA</name>